<name>A0A7C8MHU0_9PEZI</name>
<dbReference type="InterPro" id="IPR008816">
    <property type="entry name" value="Gly_zipper_2TM_dom"/>
</dbReference>
<feature type="region of interest" description="Disordered" evidence="1">
    <location>
        <begin position="1"/>
        <end position="75"/>
    </location>
</feature>
<evidence type="ECO:0000313" key="4">
    <source>
        <dbReference type="Proteomes" id="UP000481858"/>
    </source>
</evidence>
<feature type="compositionally biased region" description="Polar residues" evidence="1">
    <location>
        <begin position="15"/>
        <end position="30"/>
    </location>
</feature>
<protein>
    <recommendedName>
        <fullName evidence="2">Glycine zipper 2TM domain-containing protein</fullName>
    </recommendedName>
</protein>
<dbReference type="FunCoup" id="A0A7C8MHU0">
    <property type="interactions" value="183"/>
</dbReference>
<dbReference type="Pfam" id="PF05433">
    <property type="entry name" value="Rick_17kDa_Anti"/>
    <property type="match status" value="1"/>
</dbReference>
<keyword evidence="4" id="KW-1185">Reference proteome</keyword>
<evidence type="ECO:0000259" key="2">
    <source>
        <dbReference type="Pfam" id="PF05433"/>
    </source>
</evidence>
<proteinExistence type="predicted"/>
<dbReference type="InParanoid" id="A0A7C8MHU0"/>
<dbReference type="PANTHER" id="PTHR37014:SF10">
    <property type="entry name" value="RICH PROTEIN MS8, PUTATIVE (AFU_ORTHOLOGUE AFUA_7G05650)-RELATED"/>
    <property type="match status" value="1"/>
</dbReference>
<feature type="compositionally biased region" description="Basic residues" evidence="1">
    <location>
        <begin position="119"/>
        <end position="139"/>
    </location>
</feature>
<feature type="compositionally biased region" description="Low complexity" evidence="1">
    <location>
        <begin position="34"/>
        <end position="44"/>
    </location>
</feature>
<dbReference type="GO" id="GO:0019867">
    <property type="term" value="C:outer membrane"/>
    <property type="evidence" value="ECO:0007669"/>
    <property type="project" value="InterPro"/>
</dbReference>
<evidence type="ECO:0000256" key="1">
    <source>
        <dbReference type="SAM" id="MobiDB-lite"/>
    </source>
</evidence>
<organism evidence="3 4">
    <name type="scientific">Xylaria multiplex</name>
    <dbReference type="NCBI Taxonomy" id="323545"/>
    <lineage>
        <taxon>Eukaryota</taxon>
        <taxon>Fungi</taxon>
        <taxon>Dikarya</taxon>
        <taxon>Ascomycota</taxon>
        <taxon>Pezizomycotina</taxon>
        <taxon>Sordariomycetes</taxon>
        <taxon>Xylariomycetidae</taxon>
        <taxon>Xylariales</taxon>
        <taxon>Xylariaceae</taxon>
        <taxon>Xylaria</taxon>
    </lineage>
</organism>
<gene>
    <name evidence="3" type="ORF">GQX73_g10903</name>
</gene>
<accession>A0A7C8MHU0</accession>
<comment type="caution">
    <text evidence="3">The sequence shown here is derived from an EMBL/GenBank/DDBJ whole genome shotgun (WGS) entry which is preliminary data.</text>
</comment>
<reference evidence="3 4" key="1">
    <citation type="submission" date="2019-12" db="EMBL/GenBank/DDBJ databases">
        <title>Draft genome sequence of the ascomycete Xylaria multiplex DSM 110363.</title>
        <authorList>
            <person name="Buettner E."/>
            <person name="Kellner H."/>
        </authorList>
    </citation>
    <scope>NUCLEOTIDE SEQUENCE [LARGE SCALE GENOMIC DNA]</scope>
    <source>
        <strain evidence="3 4">DSM 110363</strain>
    </source>
</reference>
<sequence length="151" mass="16137">MSAQDYYNEGPGQGFYQNQSPYPQQRQSHGASLPYQQQQPQYVQHPSDQSHAGSDPNAADGERGIGSTLIGGGTGSYVGHKLGKGTMGTLLGGAVGAAAANFISHKVKGRHGKEEHSGHHGHHHGPPSHHGSPYRHGGHTYQKRVRNCRFG</sequence>
<dbReference type="PANTHER" id="PTHR37014">
    <property type="entry name" value="EXPRESSION LETHALITY PROTEIN HEL10, PUTATIVE (AFU_ORTHOLOGUE AFUA_1G06580)-RELATED"/>
    <property type="match status" value="1"/>
</dbReference>
<dbReference type="EMBL" id="WUBL01000304">
    <property type="protein sequence ID" value="KAF2962668.1"/>
    <property type="molecule type" value="Genomic_DNA"/>
</dbReference>
<evidence type="ECO:0000313" key="3">
    <source>
        <dbReference type="EMBL" id="KAF2962668.1"/>
    </source>
</evidence>
<dbReference type="Proteomes" id="UP000481858">
    <property type="component" value="Unassembled WGS sequence"/>
</dbReference>
<feature type="region of interest" description="Disordered" evidence="1">
    <location>
        <begin position="109"/>
        <end position="139"/>
    </location>
</feature>
<dbReference type="AlphaFoldDB" id="A0A7C8MHU0"/>
<feature type="domain" description="Glycine zipper 2TM" evidence="2">
    <location>
        <begin position="67"/>
        <end position="103"/>
    </location>
</feature>